<dbReference type="Gene3D" id="2.160.20.10">
    <property type="entry name" value="Single-stranded right-handed beta-helix, Pectin lyase-like"/>
    <property type="match status" value="1"/>
</dbReference>
<dbReference type="EMBL" id="MEIL01000023">
    <property type="protein sequence ID" value="PIT39912.1"/>
    <property type="molecule type" value="Genomic_DNA"/>
</dbReference>
<dbReference type="Proteomes" id="UP000230202">
    <property type="component" value="Unassembled WGS sequence"/>
</dbReference>
<feature type="compositionally biased region" description="Low complexity" evidence="1">
    <location>
        <begin position="457"/>
        <end position="468"/>
    </location>
</feature>
<protein>
    <recommendedName>
        <fullName evidence="2">Filamentous haemagglutinin FhaB/tRNA nuclease CdiA-like TPS domain-containing protein</fullName>
    </recommendedName>
</protein>
<evidence type="ECO:0000259" key="2">
    <source>
        <dbReference type="SMART" id="SM00912"/>
    </source>
</evidence>
<comment type="caution">
    <text evidence="3">The sequence shown here is derived from an EMBL/GenBank/DDBJ whole genome shotgun (WGS) entry which is preliminary data.</text>
</comment>
<keyword evidence="4" id="KW-1185">Reference proteome</keyword>
<feature type="compositionally biased region" description="Polar residues" evidence="1">
    <location>
        <begin position="477"/>
        <end position="503"/>
    </location>
</feature>
<dbReference type="NCBIfam" id="TIGR01901">
    <property type="entry name" value="adhes_NPXG"/>
    <property type="match status" value="1"/>
</dbReference>
<feature type="compositionally biased region" description="Gly residues" evidence="1">
    <location>
        <begin position="2749"/>
        <end position="2760"/>
    </location>
</feature>
<name>A0A2N9X7Q3_9NEIS</name>
<dbReference type="InterPro" id="IPR010069">
    <property type="entry name" value="CdiA_FHA1_rpt"/>
</dbReference>
<accession>A0A2N9X7Q3</accession>
<sequence length="3060" mass="321683">MNKNRYKVIFNKKRGILVAVAENTIREGKSTADRNQSGSTIFSSLLARLPVLTSSILLGLGLCVLINHSAIAADIHADPSAPKNQQPTILQTANGIPQINIQTPSKGGVSINQYRQLDVNKQGAILNNSRKSTQTKQAGWIQGNPWLAKGEAGIIVNQINSSNPSRLNGYIEVAGRRAEVIMANPSGISVNGGGFINAAGVTLTTGRPVLNNGSLDGFQVRGGDISINGQGLDTSGSDYTNILSKAAQINAGIWANKLNISTGSNDINAQGQITANVNNDISDKQSIAIDSSSLGGMYAGKIVLISNDKGVGINNAGQIFAGAGGVSISADGKLSNSGSIVAADKNSSAAEEATAAIHADNIRNSGTLSSQGKMQLQSQQLDNSGLITSADELNIRNRQLLSNQGEINGGRLDISSGSIHNQQGKIIQSGQQSLKLDLDKLNNSSNSLIGYAPSEPPTSNSSESATTEQPAKPQKPAENQDTPVPTSATGAGQTEAAASTPKQFASGQIISEQEILNDNGQIIANGGIDLNAHNSLTNRGTLNLNKLQVSGELLDNQQGKLNTGEAHISTGRLDNRSGEISSSGPFQYTGKELDNRKGRIQSTEQIAIEAENTDNSDSGVIAAQKQLQLHSSGQIDNSKGGQLWSGGAAEIQTANLNNNSGAIDSDSLQLKADSVNNQLGAIRTNQQIQAQISTSLNNQSGLISSGQNFNLNATNSAKLVIDNSTQGKIIAGKQAIINSISLNNRQGSIDANGINIYADSVDNNGGAIRSNQQLNASITKQLSNQGGQISSAADDVLLNANGDSKLAVDNSADGKIIAGKGAVIHAVSVNNQKGSIDAEKIDLQSDNVNNQSGAIRANQQLNAQISQQLQNQNGILGSSGQLYLNANGKQRASIDNTAGKIIAGKEAVIVATGLNNQQGSIDTDSLILQADSVNNNSGAIRTNKELTTQLKEQLDNRNGLISGGTEVAINAGADSDIGVDNSGEGKIVAGKQAIIHAASVNNQQGSIDAENIELQAENVNNQSGAIRANKKLNARINQNLDNRQGQISSAEDVQIQDQNGHNLHIDNSSDGKILAGNDLNIQSKYLNNSGSIAAGRNATIRLSDDFSAEADISAGANLDLSSQGIINNSHTLSGGDSVRLQAASINNQASGTIQSNNQTELQAQSNITNRGLINSNGTTLVQSGSSINNIGTGRIYGNHVAIGTHDLYNQEETSGTETKAAVIAARQRLDIGATNIVNKEHALLSSEGDIAIGGSLNQQHQAVGMADNLLNSSARIEAQGNGNITVQQLQNLNDHFMVEDYLANSERIEQYKDAGKTETWTEGKDGHFSWSRKYAQFKFKDGSKVHWRYDDINKIRWWDFVRDTYKQHIVDSQPGQIIIGGSLNIDGSHWENNNSQILVGGNLTVGGNLWLENKETKQVQRVVDKGKKGKFTYGKSGRHHKSRKKTDNEPVDSTTITELDFEQPVSVIQQHINTGANQVNATAANVSAQEINVSSNSNPVGSNNDNSINNNNAASQNNSVQLHNEQIKTLTSFNTGLPNSSLYHINPANSGYLVETDPAFTNMKKWLGSDYMLSALGHNPDKMQKRLGDGYYEQKLINEQIAKLTGFRRLEGYSNDEEQYKELMNAGISFAQQYQLTPGIALSAEQIARLTSDIVWLVNQTVTLADGSKQTVLVPQVYLQVRDGDVNSAGALISAGNISLHTNQNLNNQGTIAGRKIVDLGAQNLTNSGLISGQKVALSAVNNIDINGGAALAQDMLSLQAKHISINTTTATHGDERNGATIINRVAGLYVTGNKDSSLTVDGKDGIDLHGANIINNAVNGSTQLRSTNGSINLGTVQIADHETSGKLSDRNHLSLHHSAEVGTQISGQGDISIASGKQINLRQSDISSNNGNVNIYAKDSVNITEGRQTADLDEAIYNKSKGLVSSKTTIDKYQKHHDEAIGSSISGNQVNIGSEQNIQVRGSNIISKEQTILSAGNDINIEAAHNQYNDHEYHEQKKSGFTANLSKGVASVGYSKTKTQLDQQDGNQTLTLSQVGSLQGNTIIKADGNLNATAAIFGAGKDLTLQGKNVNLLADSITSDQKIDIKTKKSGFSVGFTYSPTLAAASALKEGMQNGDFSNSIVGKSMQAGEAVSSAVQAAYTPVVVTIGNQRTHQTHDTHNSESVTTQATAGGNLNIIATDGSINSEGARLSAEGNALLHASDNINLSFARDSHEEHATSKSSGFNLDTRKWTSPIGLAHEKGKGQGSVDSALGTQLSVGGTSNMQTLKGDINIIGSSVVAGGDNTINAARNVNILSTQNSNSQSESHSSKGWGSAQLSDTEKFTGYMSSKDEYRANNVEQLRSQVGSLTGNVNIFAGEHYTQQVADIIAANNLNIIAKDINVLDDANYGSSHQSSRDLKVGNFTKVSSPLIDLANAVDTLHQSKADDRTKTLQGMAALGQGYMVYSAAQSVQSAMQNNAKVVSDALLNGQAVDPNALQKGATLLKVETGIGFKSSKSRQDSSYSNSQSNQLTAGGNVNLISTEGDIHLQNTQVSAKDNINLNSARDILLEAGQNRQKADGKNSSVGMSVGVGASIGAQTGVYIYGEVGASSGSNHLDAKTYSQTTLQSDKLNIISKGDTTLLGAQATANSINADIGGKLSIISPQDKIDQVIKNSGASLHVQGGLGSVWEASGNFSSSNASGHLNGVNQQSGLFAGKDGYHIKADSVDLQGGAIGSTADKEHNQLTTNSLTFKDIENHSDFHASNASIGGGFSGDGPGPVGNPSYTPGLPQYESGSDHTTTHATLSPGQIIINGKETSVEELGIHSDISTAHSKVNELPDLQQIMDKQQAVADATATIMQSVRTLSTDMANKADKEKQQAKKAAEEQLQTEGGEILNKYNSLNEAEKAEFLKQYSSSYKQADEQAQAWGIGGNKSRALNAVTTAITGALGGQTNIQVVANTLAPYASELIGKQFGHGENKNEAAQLVAHAILGAVTASVNGGSAAAGAAGASSAELAAQYLINHLPKEQYPEAIDPATGEIDPNRLPENVKGSIRDLSSAIGTVAGGLSGGTLSNAQIA</sequence>
<dbReference type="InterPro" id="IPR024973">
    <property type="entry name" value="ESPR"/>
</dbReference>
<proteinExistence type="predicted"/>
<dbReference type="NCBIfam" id="TIGR01731">
    <property type="entry name" value="fil_hemag_20aa"/>
    <property type="match status" value="22"/>
</dbReference>
<evidence type="ECO:0000313" key="3">
    <source>
        <dbReference type="EMBL" id="PIT39912.1"/>
    </source>
</evidence>
<feature type="region of interest" description="Disordered" evidence="1">
    <location>
        <begin position="2747"/>
        <end position="2789"/>
    </location>
</feature>
<dbReference type="InterPro" id="IPR012334">
    <property type="entry name" value="Pectin_lyas_fold"/>
</dbReference>
<dbReference type="GO" id="GO:0003824">
    <property type="term" value="F:catalytic activity"/>
    <property type="evidence" value="ECO:0007669"/>
    <property type="project" value="UniProtKB-ARBA"/>
</dbReference>
<dbReference type="SMART" id="SM00912">
    <property type="entry name" value="Haemagg_act"/>
    <property type="match status" value="1"/>
</dbReference>
<feature type="domain" description="Filamentous haemagglutinin FhaB/tRNA nuclease CdiA-like TPS" evidence="2">
    <location>
        <begin position="93"/>
        <end position="213"/>
    </location>
</feature>
<evidence type="ECO:0000256" key="1">
    <source>
        <dbReference type="SAM" id="MobiDB-lite"/>
    </source>
</evidence>
<organism evidence="3 4">
    <name type="scientific">Snodgrassella alvi</name>
    <dbReference type="NCBI Taxonomy" id="1196083"/>
    <lineage>
        <taxon>Bacteria</taxon>
        <taxon>Pseudomonadati</taxon>
        <taxon>Pseudomonadota</taxon>
        <taxon>Betaproteobacteria</taxon>
        <taxon>Neisseriales</taxon>
        <taxon>Neisseriaceae</taxon>
        <taxon>Snodgrassella</taxon>
    </lineage>
</organism>
<dbReference type="Pfam" id="PF05860">
    <property type="entry name" value="TPS"/>
    <property type="match status" value="1"/>
</dbReference>
<dbReference type="RefSeq" id="WP_144340449.1">
    <property type="nucleotide sequence ID" value="NZ_MEIL01000023.1"/>
</dbReference>
<dbReference type="InterPro" id="IPR011050">
    <property type="entry name" value="Pectin_lyase_fold/virulence"/>
</dbReference>
<reference evidence="3" key="1">
    <citation type="journal article" date="2017" name="MBio">
        <title>Type VI secretion-mediated competition in the bee gut microbiome.</title>
        <authorList>
            <person name="Steele M.I."/>
            <person name="Kwong W.K."/>
            <person name="Powell J.E."/>
            <person name="Whiteley M."/>
            <person name="Moran N.A."/>
        </authorList>
    </citation>
    <scope>NUCLEOTIDE SEQUENCE [LARGE SCALE GENOMIC DNA]</scope>
    <source>
        <strain evidence="3">WkB273</strain>
    </source>
</reference>
<dbReference type="Pfam" id="PF13018">
    <property type="entry name" value="ESPR"/>
    <property type="match status" value="1"/>
</dbReference>
<feature type="region of interest" description="Disordered" evidence="1">
    <location>
        <begin position="568"/>
        <end position="591"/>
    </location>
</feature>
<dbReference type="SUPFAM" id="SSF51126">
    <property type="entry name" value="Pectin lyase-like"/>
    <property type="match status" value="1"/>
</dbReference>
<feature type="region of interest" description="Disordered" evidence="1">
    <location>
        <begin position="447"/>
        <end position="503"/>
    </location>
</feature>
<feature type="non-terminal residue" evidence="3">
    <location>
        <position position="3060"/>
    </location>
</feature>
<feature type="region of interest" description="Disordered" evidence="1">
    <location>
        <begin position="1429"/>
        <end position="1452"/>
    </location>
</feature>
<gene>
    <name evidence="3" type="ORF">BHC54_03905</name>
</gene>
<dbReference type="InterPro" id="IPR008638">
    <property type="entry name" value="FhaB/CdiA-like_TPS"/>
</dbReference>
<dbReference type="Pfam" id="PF13332">
    <property type="entry name" value="Fil_haemagg_2"/>
    <property type="match status" value="3"/>
</dbReference>
<evidence type="ECO:0000313" key="4">
    <source>
        <dbReference type="Proteomes" id="UP000230202"/>
    </source>
</evidence>
<dbReference type="InterPro" id="IPR025157">
    <property type="entry name" value="Hemagglutinin_rpt"/>
</dbReference>